<dbReference type="Proteomes" id="UP000184245">
    <property type="component" value="Unassembled WGS sequence"/>
</dbReference>
<evidence type="ECO:0000256" key="8">
    <source>
        <dbReference type="ARBA" id="ARBA00047386"/>
    </source>
</evidence>
<dbReference type="PANTHER" id="PTHR43210:SF2">
    <property type="entry name" value="ATP-DEPENDENT DETHIOBIOTIN SYNTHETASE BIOD 2"/>
    <property type="match status" value="1"/>
</dbReference>
<feature type="binding site" evidence="9">
    <location>
        <position position="42"/>
    </location>
    <ligand>
        <name>substrate</name>
    </ligand>
</feature>
<dbReference type="GO" id="GO:0005524">
    <property type="term" value="F:ATP binding"/>
    <property type="evidence" value="ECO:0007669"/>
    <property type="project" value="UniProtKB-UniRule"/>
</dbReference>
<evidence type="ECO:0000256" key="3">
    <source>
        <dbReference type="ARBA" id="ARBA00022723"/>
    </source>
</evidence>
<evidence type="ECO:0000256" key="1">
    <source>
        <dbReference type="ARBA" id="ARBA00022490"/>
    </source>
</evidence>
<feature type="binding site" evidence="9">
    <location>
        <position position="55"/>
    </location>
    <ligand>
        <name>ATP</name>
        <dbReference type="ChEBI" id="CHEBI:30616"/>
    </ligand>
</feature>
<dbReference type="InterPro" id="IPR004472">
    <property type="entry name" value="DTB_synth_BioD"/>
</dbReference>
<comment type="function">
    <text evidence="9">Catalyzes a mechanistically unusual reaction, the ATP-dependent insertion of CO2 between the N7 and N8 nitrogen atoms of 7,8-diaminopelargonic acid (DAPA, also called 7,8-diammoniononanoate) to form a ureido ring.</text>
</comment>
<proteinExistence type="inferred from homology"/>
<organism evidence="10 11">
    <name type="scientific">Lactonifactor longoviformis DSM 17459</name>
    <dbReference type="NCBI Taxonomy" id="1122155"/>
    <lineage>
        <taxon>Bacteria</taxon>
        <taxon>Bacillati</taxon>
        <taxon>Bacillota</taxon>
        <taxon>Clostridia</taxon>
        <taxon>Eubacteriales</taxon>
        <taxon>Clostridiaceae</taxon>
        <taxon>Lactonifactor</taxon>
    </lineage>
</organism>
<keyword evidence="1 9" id="KW-0963">Cytoplasm</keyword>
<comment type="subunit">
    <text evidence="9">Homodimer.</text>
</comment>
<evidence type="ECO:0000256" key="5">
    <source>
        <dbReference type="ARBA" id="ARBA00022756"/>
    </source>
</evidence>
<comment type="pathway">
    <text evidence="9">Cofactor biosynthesis; biotin biosynthesis; biotin from 7,8-diaminononanoate: step 1/2.</text>
</comment>
<dbReference type="HAMAP" id="MF_00336">
    <property type="entry name" value="BioD"/>
    <property type="match status" value="1"/>
</dbReference>
<evidence type="ECO:0000256" key="6">
    <source>
        <dbReference type="ARBA" id="ARBA00022840"/>
    </source>
</evidence>
<feature type="binding site" evidence="9">
    <location>
        <position position="55"/>
    </location>
    <ligand>
        <name>Mg(2+)</name>
        <dbReference type="ChEBI" id="CHEBI:18420"/>
    </ligand>
</feature>
<feature type="binding site" evidence="9">
    <location>
        <begin position="116"/>
        <end position="119"/>
    </location>
    <ligand>
        <name>ATP</name>
        <dbReference type="ChEBI" id="CHEBI:30616"/>
    </ligand>
</feature>
<dbReference type="PANTHER" id="PTHR43210">
    <property type="entry name" value="DETHIOBIOTIN SYNTHETASE"/>
    <property type="match status" value="1"/>
</dbReference>
<keyword evidence="2 9" id="KW-0436">Ligase</keyword>
<evidence type="ECO:0000256" key="2">
    <source>
        <dbReference type="ARBA" id="ARBA00022598"/>
    </source>
</evidence>
<keyword evidence="5 9" id="KW-0093">Biotin biosynthesis</keyword>
<dbReference type="EC" id="6.3.3.3" evidence="9"/>
<comment type="catalytic activity">
    <reaction evidence="8">
        <text>(7R,8S)-8-amino-7-(carboxyamino)nonanoate + ATP = (4R,5S)-dethiobiotin + ADP + phosphate + H(+)</text>
        <dbReference type="Rhea" id="RHEA:63684"/>
        <dbReference type="ChEBI" id="CHEBI:15378"/>
        <dbReference type="ChEBI" id="CHEBI:30616"/>
        <dbReference type="ChEBI" id="CHEBI:43474"/>
        <dbReference type="ChEBI" id="CHEBI:149470"/>
        <dbReference type="ChEBI" id="CHEBI:149473"/>
        <dbReference type="ChEBI" id="CHEBI:456216"/>
    </reaction>
</comment>
<comment type="cofactor">
    <cofactor evidence="9">
        <name>Mg(2+)</name>
        <dbReference type="ChEBI" id="CHEBI:18420"/>
    </cofactor>
</comment>
<feature type="binding site" evidence="9">
    <location>
        <begin position="179"/>
        <end position="180"/>
    </location>
    <ligand>
        <name>ATP</name>
        <dbReference type="ChEBI" id="CHEBI:30616"/>
    </ligand>
</feature>
<dbReference type="NCBIfam" id="TIGR00347">
    <property type="entry name" value="bioD"/>
    <property type="match status" value="1"/>
</dbReference>
<accession>A0A1M4UVA2</accession>
<keyword evidence="6 9" id="KW-0067">ATP-binding</keyword>
<comment type="caution">
    <text evidence="9">Lacks conserved residue(s) required for the propagation of feature annotation.</text>
</comment>
<dbReference type="RefSeq" id="WP_072849515.1">
    <property type="nucleotide sequence ID" value="NZ_FQVI01000003.1"/>
</dbReference>
<dbReference type="Gene3D" id="3.40.50.300">
    <property type="entry name" value="P-loop containing nucleotide triphosphate hydrolases"/>
    <property type="match status" value="1"/>
</dbReference>
<evidence type="ECO:0000256" key="4">
    <source>
        <dbReference type="ARBA" id="ARBA00022741"/>
    </source>
</evidence>
<comment type="similarity">
    <text evidence="9">Belongs to the dethiobiotin synthetase family.</text>
</comment>
<dbReference type="OrthoDB" id="9802097at2"/>
<sequence>MSKGLFITGTGTDVGKTYVTALLIKKLCEGGLRAGYYKAAVSGNEEGPGGLIPGDGEYVREISQNGQTLASMVPYVYRQSVSPHLAAKLEGNPVELEKVAAGYRRLSREYAFITMEGSGGIVCPIRYDKKVLWLEDIIRQLKLPSLIVADAGLGSINSAVLTAEYMKQNKLPVWGFILNHYHDDSIMERDNRYMIEQRTGLPVIECIADGQRELETEAEVWKEMYI</sequence>
<keyword evidence="7 9" id="KW-0460">Magnesium</keyword>
<feature type="binding site" evidence="9">
    <location>
        <begin position="13"/>
        <end position="18"/>
    </location>
    <ligand>
        <name>ATP</name>
        <dbReference type="ChEBI" id="CHEBI:30616"/>
    </ligand>
</feature>
<dbReference type="CDD" id="cd03109">
    <property type="entry name" value="DTBS"/>
    <property type="match status" value="1"/>
</dbReference>
<dbReference type="PIRSF" id="PIRSF006755">
    <property type="entry name" value="DTB_synth"/>
    <property type="match status" value="1"/>
</dbReference>
<dbReference type="GO" id="GO:0005829">
    <property type="term" value="C:cytosol"/>
    <property type="evidence" value="ECO:0007669"/>
    <property type="project" value="TreeGrafter"/>
</dbReference>
<dbReference type="UniPathway" id="UPA00078">
    <property type="reaction ID" value="UER00161"/>
</dbReference>
<feature type="binding site" evidence="9">
    <location>
        <position position="17"/>
    </location>
    <ligand>
        <name>Mg(2+)</name>
        <dbReference type="ChEBI" id="CHEBI:18420"/>
    </ligand>
</feature>
<keyword evidence="4 9" id="KW-0547">Nucleotide-binding</keyword>
<dbReference type="GO" id="GO:0004141">
    <property type="term" value="F:dethiobiotin synthase activity"/>
    <property type="evidence" value="ECO:0007669"/>
    <property type="project" value="UniProtKB-UniRule"/>
</dbReference>
<dbReference type="EMBL" id="FQVI01000003">
    <property type="protein sequence ID" value="SHE60599.1"/>
    <property type="molecule type" value="Genomic_DNA"/>
</dbReference>
<name>A0A1M4UVA2_9CLOT</name>
<evidence type="ECO:0000256" key="7">
    <source>
        <dbReference type="ARBA" id="ARBA00022842"/>
    </source>
</evidence>
<evidence type="ECO:0000313" key="11">
    <source>
        <dbReference type="Proteomes" id="UP000184245"/>
    </source>
</evidence>
<comment type="subcellular location">
    <subcellularLocation>
        <location evidence="9">Cytoplasm</location>
    </subcellularLocation>
</comment>
<keyword evidence="3 9" id="KW-0479">Metal-binding</keyword>
<protein>
    <recommendedName>
        <fullName evidence="9">ATP-dependent dethiobiotin synthetase BioD</fullName>
        <ecNumber evidence="9">6.3.3.3</ecNumber>
    </recommendedName>
    <alternativeName>
        <fullName evidence="9">DTB synthetase</fullName>
        <shortName evidence="9">DTBS</shortName>
    </alternativeName>
    <alternativeName>
        <fullName evidence="9">Dethiobiotin synthase</fullName>
    </alternativeName>
</protein>
<dbReference type="InterPro" id="IPR027417">
    <property type="entry name" value="P-loop_NTPase"/>
</dbReference>
<reference evidence="10 11" key="1">
    <citation type="submission" date="2016-11" db="EMBL/GenBank/DDBJ databases">
        <authorList>
            <person name="Jaros S."/>
            <person name="Januszkiewicz K."/>
            <person name="Wedrychowicz H."/>
        </authorList>
    </citation>
    <scope>NUCLEOTIDE SEQUENCE [LARGE SCALE GENOMIC DNA]</scope>
    <source>
        <strain evidence="10 11">DSM 17459</strain>
    </source>
</reference>
<dbReference type="GO" id="GO:0009102">
    <property type="term" value="P:biotin biosynthetic process"/>
    <property type="evidence" value="ECO:0007669"/>
    <property type="project" value="UniProtKB-UniRule"/>
</dbReference>
<evidence type="ECO:0000256" key="9">
    <source>
        <dbReference type="HAMAP-Rule" id="MF_00336"/>
    </source>
</evidence>
<dbReference type="GO" id="GO:0000287">
    <property type="term" value="F:magnesium ion binding"/>
    <property type="evidence" value="ECO:0007669"/>
    <property type="project" value="UniProtKB-UniRule"/>
</dbReference>
<dbReference type="SUPFAM" id="SSF52540">
    <property type="entry name" value="P-loop containing nucleoside triphosphate hydrolases"/>
    <property type="match status" value="1"/>
</dbReference>
<feature type="active site" evidence="9">
    <location>
        <position position="38"/>
    </location>
</feature>
<feature type="binding site" evidence="9">
    <location>
        <position position="116"/>
    </location>
    <ligand>
        <name>Mg(2+)</name>
        <dbReference type="ChEBI" id="CHEBI:18420"/>
    </ligand>
</feature>
<keyword evidence="11" id="KW-1185">Reference proteome</keyword>
<gene>
    <name evidence="9" type="primary">bioD</name>
    <name evidence="10" type="ORF">SAMN02745158_00997</name>
</gene>
<dbReference type="Pfam" id="PF13500">
    <property type="entry name" value="AAA_26"/>
    <property type="match status" value="1"/>
</dbReference>
<dbReference type="STRING" id="1122155.SAMN02745158_00997"/>
<comment type="catalytic activity">
    <reaction evidence="9">
        <text>(7R,8S)-7,8-diammoniononanoate + CO2 + ATP = (4R,5S)-dethiobiotin + ADP + phosphate + 3 H(+)</text>
        <dbReference type="Rhea" id="RHEA:15805"/>
        <dbReference type="ChEBI" id="CHEBI:15378"/>
        <dbReference type="ChEBI" id="CHEBI:16526"/>
        <dbReference type="ChEBI" id="CHEBI:30616"/>
        <dbReference type="ChEBI" id="CHEBI:43474"/>
        <dbReference type="ChEBI" id="CHEBI:149469"/>
        <dbReference type="ChEBI" id="CHEBI:149473"/>
        <dbReference type="ChEBI" id="CHEBI:456216"/>
        <dbReference type="EC" id="6.3.3.3"/>
    </reaction>
</comment>
<evidence type="ECO:0000313" key="10">
    <source>
        <dbReference type="EMBL" id="SHE60599.1"/>
    </source>
</evidence>
<dbReference type="AlphaFoldDB" id="A0A1M4UVA2"/>